<dbReference type="EMBL" id="AP019307">
    <property type="protein sequence ID" value="BBH17082.1"/>
    <property type="molecule type" value="Genomic_DNA"/>
</dbReference>
<dbReference type="PANTHER" id="PTHR11717:SF31">
    <property type="entry name" value="LOW MOLECULAR WEIGHT PROTEIN-TYROSINE-PHOSPHATASE ETP-RELATED"/>
    <property type="match status" value="1"/>
</dbReference>
<accession>A0A3G9IFH1</accession>
<organism evidence="2 3">
    <name type="scientific">Nocardioides baekrokdamisoli</name>
    <dbReference type="NCBI Taxonomy" id="1804624"/>
    <lineage>
        <taxon>Bacteria</taxon>
        <taxon>Bacillati</taxon>
        <taxon>Actinomycetota</taxon>
        <taxon>Actinomycetes</taxon>
        <taxon>Propionibacteriales</taxon>
        <taxon>Nocardioidaceae</taxon>
        <taxon>Nocardioides</taxon>
    </lineage>
</organism>
<dbReference type="KEGG" id="nbe:Back2_13690"/>
<sequence length="199" mass="20899">MLSRKTLVAGQPRRGADDAAVQILVVCTGNICRSPYVAALLQRALPDARVTSAGTAAMVGRQPVVPVADVLADLGAGTSAPARQLRRSMVRRADVIVAMTHTQRATVVQIVPKSGARTFTLKELARTAAHLTPPGDDLRTSLTALLARTALDVGASARDHDDDLDDPYGGPPEGYVRMMSEADLAVGAIVAALRAETLR</sequence>
<dbReference type="GO" id="GO:0004725">
    <property type="term" value="F:protein tyrosine phosphatase activity"/>
    <property type="evidence" value="ECO:0007669"/>
    <property type="project" value="TreeGrafter"/>
</dbReference>
<dbReference type="Proteomes" id="UP000271573">
    <property type="component" value="Chromosome"/>
</dbReference>
<protein>
    <recommendedName>
        <fullName evidence="1">Phosphotyrosine protein phosphatase I domain-containing protein</fullName>
    </recommendedName>
</protein>
<gene>
    <name evidence="2" type="ORF">Back2_13690</name>
</gene>
<dbReference type="PANTHER" id="PTHR11717">
    <property type="entry name" value="LOW MOLECULAR WEIGHT PROTEIN TYROSINE PHOSPHATASE"/>
    <property type="match status" value="1"/>
</dbReference>
<dbReference type="InterPro" id="IPR050438">
    <property type="entry name" value="LMW_PTPase"/>
</dbReference>
<dbReference type="RefSeq" id="WP_125567961.1">
    <property type="nucleotide sequence ID" value="NZ_AP019307.1"/>
</dbReference>
<dbReference type="SMART" id="SM00226">
    <property type="entry name" value="LMWPc"/>
    <property type="match status" value="1"/>
</dbReference>
<reference evidence="2 3" key="1">
    <citation type="submission" date="2018-11" db="EMBL/GenBank/DDBJ databases">
        <title>Complete genome sequence of Nocardioides baekrokdamisoli strain KCTC 39748.</title>
        <authorList>
            <person name="Kang S.W."/>
            <person name="Lee K.C."/>
            <person name="Kim K.K."/>
            <person name="Kim J.S."/>
            <person name="Kim D.S."/>
            <person name="Ko S.H."/>
            <person name="Yang S.H."/>
            <person name="Shin Y.K."/>
            <person name="Lee J.S."/>
        </authorList>
    </citation>
    <scope>NUCLEOTIDE SEQUENCE [LARGE SCALE GENOMIC DNA]</scope>
    <source>
        <strain evidence="2 3">KCTC 39748</strain>
    </source>
</reference>
<evidence type="ECO:0000313" key="3">
    <source>
        <dbReference type="Proteomes" id="UP000271573"/>
    </source>
</evidence>
<dbReference type="SUPFAM" id="SSF52788">
    <property type="entry name" value="Phosphotyrosine protein phosphatases I"/>
    <property type="match status" value="1"/>
</dbReference>
<dbReference type="InterPro" id="IPR023485">
    <property type="entry name" value="Ptyr_pPase"/>
</dbReference>
<keyword evidence="3" id="KW-1185">Reference proteome</keyword>
<name>A0A3G9IFH1_9ACTN</name>
<evidence type="ECO:0000313" key="2">
    <source>
        <dbReference type="EMBL" id="BBH17082.1"/>
    </source>
</evidence>
<feature type="domain" description="Phosphotyrosine protein phosphatase I" evidence="1">
    <location>
        <begin position="21"/>
        <end position="192"/>
    </location>
</feature>
<dbReference type="InterPro" id="IPR036196">
    <property type="entry name" value="Ptyr_pPase_sf"/>
</dbReference>
<evidence type="ECO:0000259" key="1">
    <source>
        <dbReference type="SMART" id="SM00226"/>
    </source>
</evidence>
<dbReference type="OrthoDB" id="9784339at2"/>
<dbReference type="Pfam" id="PF01451">
    <property type="entry name" value="LMWPc"/>
    <property type="match status" value="1"/>
</dbReference>
<dbReference type="Gene3D" id="3.40.50.2300">
    <property type="match status" value="1"/>
</dbReference>
<dbReference type="AlphaFoldDB" id="A0A3G9IFH1"/>
<proteinExistence type="predicted"/>